<dbReference type="InterPro" id="IPR052552">
    <property type="entry name" value="YeaO-like"/>
</dbReference>
<keyword evidence="2" id="KW-1185">Reference proteome</keyword>
<reference evidence="1" key="1">
    <citation type="journal article" date="2023" name="Int. J. Syst. Evol. Microbiol.">
        <title>Collibacillus ludicampi gen. nov., sp. nov., a new soil bacterium of the family Alicyclobacillaceae.</title>
        <authorList>
            <person name="Jojima T."/>
            <person name="Ioku Y."/>
            <person name="Fukuta Y."/>
            <person name="Shirasaka N."/>
            <person name="Matsumura Y."/>
            <person name="Mori M."/>
        </authorList>
    </citation>
    <scope>NUCLEOTIDE SEQUENCE</scope>
    <source>
        <strain evidence="1">TP075</strain>
    </source>
</reference>
<name>A0AAV4LEL7_9BACL</name>
<dbReference type="AlphaFoldDB" id="A0AAV4LEL7"/>
<accession>A0AAV4LEL7</accession>
<evidence type="ECO:0000313" key="1">
    <source>
        <dbReference type="EMBL" id="GIM46231.1"/>
    </source>
</evidence>
<dbReference type="PANTHER" id="PTHR36849:SF1">
    <property type="entry name" value="CYTOPLASMIC PROTEIN"/>
    <property type="match status" value="1"/>
</dbReference>
<evidence type="ECO:0000313" key="2">
    <source>
        <dbReference type="Proteomes" id="UP001057291"/>
    </source>
</evidence>
<gene>
    <name evidence="1" type="ORF">DNHGIG_17800</name>
</gene>
<dbReference type="Proteomes" id="UP001057291">
    <property type="component" value="Unassembled WGS sequence"/>
</dbReference>
<protein>
    <recommendedName>
        <fullName evidence="3">DUF488 domain-containing protein</fullName>
    </recommendedName>
</protein>
<dbReference type="EMBL" id="BOQE01000001">
    <property type="protein sequence ID" value="GIM46231.1"/>
    <property type="molecule type" value="Genomic_DNA"/>
</dbReference>
<dbReference type="Pfam" id="PF22752">
    <property type="entry name" value="DUF488-N3i"/>
    <property type="match status" value="1"/>
</dbReference>
<organism evidence="1 2">
    <name type="scientific">Collibacillus ludicampi</name>
    <dbReference type="NCBI Taxonomy" id="2771369"/>
    <lineage>
        <taxon>Bacteria</taxon>
        <taxon>Bacillati</taxon>
        <taxon>Bacillota</taxon>
        <taxon>Bacilli</taxon>
        <taxon>Bacillales</taxon>
        <taxon>Alicyclobacillaceae</taxon>
        <taxon>Collibacillus</taxon>
    </lineage>
</organism>
<comment type="caution">
    <text evidence="1">The sequence shown here is derived from an EMBL/GenBank/DDBJ whole genome shotgun (WGS) entry which is preliminary data.</text>
</comment>
<sequence>MSLKQVKLKRVYEPPENIDGKRILVDRLWPRGLSKEAACIDEWMRDVSLSHELRKWFAHQPERFVVFRERYVEELLRDPDRSEKVKQLCEWACEGTITLLYAAKDFSSQSCRRVARRDRQRLSCMNSPLTPQSKRR</sequence>
<evidence type="ECO:0008006" key="3">
    <source>
        <dbReference type="Google" id="ProtNLM"/>
    </source>
</evidence>
<proteinExistence type="predicted"/>
<dbReference type="PANTHER" id="PTHR36849">
    <property type="entry name" value="CYTOPLASMIC PROTEIN-RELATED"/>
    <property type="match status" value="1"/>
</dbReference>
<dbReference type="RefSeq" id="WP_369414697.1">
    <property type="nucleotide sequence ID" value="NZ_BOQE01000001.1"/>
</dbReference>